<evidence type="ECO:0000313" key="1">
    <source>
        <dbReference type="EMBL" id="PSR25686.1"/>
    </source>
</evidence>
<dbReference type="EMBL" id="PXYT01000051">
    <property type="protein sequence ID" value="PSR25686.1"/>
    <property type="molecule type" value="Genomic_DNA"/>
</dbReference>
<accession>A0A2T2WTY4</accession>
<gene>
    <name evidence="1" type="ORF">C7B43_16350</name>
</gene>
<dbReference type="AlphaFoldDB" id="A0A2T2WTY4"/>
<reference evidence="1 2" key="1">
    <citation type="journal article" date="2014" name="BMC Genomics">
        <title>Comparison of environmental and isolate Sulfobacillus genomes reveals diverse carbon, sulfur, nitrogen, and hydrogen metabolisms.</title>
        <authorList>
            <person name="Justice N.B."/>
            <person name="Norman A."/>
            <person name="Brown C.T."/>
            <person name="Singh A."/>
            <person name="Thomas B.C."/>
            <person name="Banfield J.F."/>
        </authorList>
    </citation>
    <scope>NUCLEOTIDE SEQUENCE [LARGE SCALE GENOMIC DNA]</scope>
    <source>
        <strain evidence="1">AMDSBA1</strain>
    </source>
</reference>
<dbReference type="Proteomes" id="UP000242699">
    <property type="component" value="Unassembled WGS sequence"/>
</dbReference>
<sequence length="95" mass="10340">MVRRLGGPGEGGARGAFVFAAPRVPAYGPYNTMGVWLRQHDHPKSPSTVLLASSQINRLDVKSTDRTRLPITEGNRRAKCSSIKHCDRGGTFSFA</sequence>
<organism evidence="1 2">
    <name type="scientific">Sulfobacillus benefaciens</name>
    <dbReference type="NCBI Taxonomy" id="453960"/>
    <lineage>
        <taxon>Bacteria</taxon>
        <taxon>Bacillati</taxon>
        <taxon>Bacillota</taxon>
        <taxon>Clostridia</taxon>
        <taxon>Eubacteriales</taxon>
        <taxon>Clostridiales Family XVII. Incertae Sedis</taxon>
        <taxon>Sulfobacillus</taxon>
    </lineage>
</organism>
<evidence type="ECO:0000313" key="2">
    <source>
        <dbReference type="Proteomes" id="UP000242699"/>
    </source>
</evidence>
<protein>
    <submittedName>
        <fullName evidence="1">Uncharacterized protein</fullName>
    </submittedName>
</protein>
<comment type="caution">
    <text evidence="1">The sequence shown here is derived from an EMBL/GenBank/DDBJ whole genome shotgun (WGS) entry which is preliminary data.</text>
</comment>
<proteinExistence type="predicted"/>
<name>A0A2T2WTY4_9FIRM</name>